<protein>
    <submittedName>
        <fullName evidence="3">AMP-binding protein</fullName>
    </submittedName>
</protein>
<dbReference type="EMBL" id="CP079105">
    <property type="protein sequence ID" value="QXQ14040.1"/>
    <property type="molecule type" value="Genomic_DNA"/>
</dbReference>
<dbReference type="InterPro" id="IPR000873">
    <property type="entry name" value="AMP-dep_synth/lig_dom"/>
</dbReference>
<feature type="domain" description="AMP-dependent synthetase/ligase" evidence="1">
    <location>
        <begin position="359"/>
        <end position="531"/>
    </location>
</feature>
<dbReference type="Gene3D" id="3.40.50.12780">
    <property type="entry name" value="N-terminal domain of ligase-like"/>
    <property type="match status" value="1"/>
</dbReference>
<dbReference type="SUPFAM" id="SSF55961">
    <property type="entry name" value="Bet v1-like"/>
    <property type="match status" value="1"/>
</dbReference>
<keyword evidence="4" id="KW-1185">Reference proteome</keyword>
<dbReference type="InterPro" id="IPR050237">
    <property type="entry name" value="ATP-dep_AMP-bd_enzyme"/>
</dbReference>
<dbReference type="PANTHER" id="PTHR43767">
    <property type="entry name" value="LONG-CHAIN-FATTY-ACID--COA LIGASE"/>
    <property type="match status" value="1"/>
</dbReference>
<proteinExistence type="predicted"/>
<dbReference type="Pfam" id="PF13193">
    <property type="entry name" value="AMP-binding_C"/>
    <property type="match status" value="1"/>
</dbReference>
<organism evidence="3 4">
    <name type="scientific">Skermania pinensis</name>
    <dbReference type="NCBI Taxonomy" id="39122"/>
    <lineage>
        <taxon>Bacteria</taxon>
        <taxon>Bacillati</taxon>
        <taxon>Actinomycetota</taxon>
        <taxon>Actinomycetes</taxon>
        <taxon>Mycobacteriales</taxon>
        <taxon>Gordoniaceae</taxon>
        <taxon>Skermania</taxon>
    </lineage>
</organism>
<evidence type="ECO:0000259" key="1">
    <source>
        <dbReference type="Pfam" id="PF00501"/>
    </source>
</evidence>
<dbReference type="RefSeq" id="WP_157079969.1">
    <property type="nucleotide sequence ID" value="NZ_CBCRUZ010000010.1"/>
</dbReference>
<gene>
    <name evidence="3" type="ORF">KV203_00790</name>
</gene>
<accession>A0ABX8SC63</accession>
<dbReference type="InterPro" id="IPR045851">
    <property type="entry name" value="AMP-bd_C_sf"/>
</dbReference>
<dbReference type="InterPro" id="IPR025110">
    <property type="entry name" value="AMP-bd_C"/>
</dbReference>
<evidence type="ECO:0000313" key="4">
    <source>
        <dbReference type="Proteomes" id="UP000887023"/>
    </source>
</evidence>
<sequence>MDQSRGEMYRILRDPSNYPRFFRGIGGCTRFGEPDSHQFTVTTRRGSVRFGLEVRDDDAEIVLEGIDTDWIGSIRLTEPRVGHTRISATLFKVANIQRWLSLVANNEVSSWARDGIRAIADYLGGTPNAVLSDTDDPRSRQLAIARTMIDAEVVHARRPDRALRQLELLARWGFDLPGGSFSAAAQSPRDIAVVDDGGTRTYAELQERTNRLAAGLARLGIGSDQAVGILARNRAATVEAILAVSELGADTLLLDTDWDAARIARVATDFPLAAVFVDEAFEPALADLPAGVIRIATLPNATADATAVLDELVATGTGSFPEPTARGRKVMFSSGVGATYRSPPPRGFGVVAAPLSRLPLRAGDRILLEVPLSGYWGMTALRLAIPLRTRLVLHEQFEPEACLSAIERHRCTALFVAPAMLEQIVELPAGVRSRYDLTSLRIIASSGGPLLGDLPTRAMDTFGDILYNLYGTTETGWATIAGPADLRLSPGTAGRIVLGSSVAIRDGNGVTLPRGAVGRIVVDNQALLDGYPAEELPAPAGAYVDTGDLGFVDADDLLFVTGRRDETVLVAGQVLALGPLTNELARLPEVRDVATVALPDARIRAFLVRREGAELTADEVWQRVESPIDRDLVPIEIVFVDQLPRSAMGRVRTAALPTG</sequence>
<dbReference type="PANTHER" id="PTHR43767:SF10">
    <property type="entry name" value="SURFACTIN SYNTHASE SUBUNIT 1"/>
    <property type="match status" value="1"/>
</dbReference>
<dbReference type="Proteomes" id="UP000887023">
    <property type="component" value="Chromosome"/>
</dbReference>
<dbReference type="Pfam" id="PF00501">
    <property type="entry name" value="AMP-binding"/>
    <property type="match status" value="2"/>
</dbReference>
<feature type="domain" description="AMP-dependent synthetase/ligase" evidence="1">
    <location>
        <begin position="183"/>
        <end position="283"/>
    </location>
</feature>
<dbReference type="InterPro" id="IPR042099">
    <property type="entry name" value="ANL_N_sf"/>
</dbReference>
<evidence type="ECO:0000313" key="3">
    <source>
        <dbReference type="EMBL" id="QXQ14040.1"/>
    </source>
</evidence>
<feature type="domain" description="AMP-binding enzyme C-terminal" evidence="2">
    <location>
        <begin position="584"/>
        <end position="649"/>
    </location>
</feature>
<dbReference type="SUPFAM" id="SSF56801">
    <property type="entry name" value="Acetyl-CoA synthetase-like"/>
    <property type="match status" value="1"/>
</dbReference>
<reference evidence="3" key="1">
    <citation type="submission" date="2021-07" db="EMBL/GenBank/DDBJ databases">
        <title>Candidatus Kaistella beijingensis sp. nov. isolated from a municipal wastewater treatment plant is involved in sludge foaming.</title>
        <authorList>
            <person name="Song Y."/>
            <person name="Liu S.-J."/>
        </authorList>
    </citation>
    <scope>NUCLEOTIDE SEQUENCE</scope>
    <source>
        <strain evidence="3">DSM 43998</strain>
    </source>
</reference>
<dbReference type="Gene3D" id="3.30.300.30">
    <property type="match status" value="1"/>
</dbReference>
<name>A0ABX8SC63_9ACTN</name>
<evidence type="ECO:0000259" key="2">
    <source>
        <dbReference type="Pfam" id="PF13193"/>
    </source>
</evidence>